<dbReference type="OrthoDB" id="6145874at2759"/>
<keyword evidence="1" id="KW-1015">Disulfide bond</keyword>
<dbReference type="AlphaFoldDB" id="A0A6J1ME12"/>
<keyword evidence="5" id="KW-1185">Reference proteome</keyword>
<reference evidence="6" key="1">
    <citation type="submission" date="2025-08" db="UniProtKB">
        <authorList>
            <consortium name="RefSeq"/>
        </authorList>
    </citation>
    <scope>IDENTIFICATION</scope>
    <source>
        <strain evidence="6">15085-1641.00</strain>
        <tissue evidence="6">Whole body</tissue>
    </source>
</reference>
<proteinExistence type="predicted"/>
<dbReference type="PROSITE" id="PS51406">
    <property type="entry name" value="FIBRINOGEN_C_2"/>
    <property type="match status" value="1"/>
</dbReference>
<sequence>MCIFRKLLLMLLLTLPGIMAELVRSSRCSDSRKMNELCGGHCYSIVKPLLEYAGSIRSKEMKFNELSNKIQLLEATIKTLETQLDSSNAQRKYCLTGEQLLASNRALVDQIQAAVITKNNNDELTQKDSEISKLKSLEIANAAKIKQLEQSLAKQEKATNEISLLSDCIGKSRKIHKLSVPSSNRIFVPCDSSLAGAGWIVIQRRQDGSENFNRSMKEYRAGFGNLANEFFLGLDRLYLLTKSWQHELYIYLKNFNNEVSYARYSNFRIGDQNENFALKSLGNYSGNASDAMSVQLNMQFSAYDADHDKSSINCAKTFKSGWWFNNCYSSNLNGEYKQANNFGGIAWTDWDIYSLKFVQMMIRPMAEE</sequence>
<dbReference type="GeneID" id="111605420"/>
<dbReference type="InterPro" id="IPR036056">
    <property type="entry name" value="Fibrinogen-like_C"/>
</dbReference>
<dbReference type="CDD" id="cd00087">
    <property type="entry name" value="FReD"/>
    <property type="match status" value="1"/>
</dbReference>
<keyword evidence="3" id="KW-0732">Signal</keyword>
<dbReference type="RefSeq" id="XP_023179700.2">
    <property type="nucleotide sequence ID" value="XM_023323932.2"/>
</dbReference>
<dbReference type="InterPro" id="IPR014716">
    <property type="entry name" value="Fibrinogen_a/b/g_C_1"/>
</dbReference>
<dbReference type="PANTHER" id="PTHR19143:SF327">
    <property type="entry name" value="FI21813P1-RELATED"/>
    <property type="match status" value="1"/>
</dbReference>
<dbReference type="InterPro" id="IPR020837">
    <property type="entry name" value="Fibrinogen_CS"/>
</dbReference>
<evidence type="ECO:0000313" key="6">
    <source>
        <dbReference type="RefSeq" id="XP_023179700.2"/>
    </source>
</evidence>
<dbReference type="PANTHER" id="PTHR19143">
    <property type="entry name" value="FIBRINOGEN/TENASCIN/ANGIOPOEITIN"/>
    <property type="match status" value="1"/>
</dbReference>
<dbReference type="Pfam" id="PF00147">
    <property type="entry name" value="Fibrinogen_C"/>
    <property type="match status" value="1"/>
</dbReference>
<feature type="chain" id="PRO_5026995755" evidence="3">
    <location>
        <begin position="21"/>
        <end position="368"/>
    </location>
</feature>
<dbReference type="GO" id="GO:0005615">
    <property type="term" value="C:extracellular space"/>
    <property type="evidence" value="ECO:0007669"/>
    <property type="project" value="TreeGrafter"/>
</dbReference>
<dbReference type="InterPro" id="IPR002181">
    <property type="entry name" value="Fibrinogen_a/b/g_C_dom"/>
</dbReference>
<gene>
    <name evidence="6" type="primary">LOC111605420</name>
</gene>
<dbReference type="SMART" id="SM00186">
    <property type="entry name" value="FBG"/>
    <property type="match status" value="1"/>
</dbReference>
<dbReference type="KEGG" id="dhe:111605420"/>
<feature type="domain" description="Fibrinogen C-terminal" evidence="4">
    <location>
        <begin position="159"/>
        <end position="366"/>
    </location>
</feature>
<evidence type="ECO:0000256" key="1">
    <source>
        <dbReference type="ARBA" id="ARBA00023157"/>
    </source>
</evidence>
<keyword evidence="2" id="KW-0175">Coiled coil</keyword>
<feature type="coiled-coil region" evidence="2">
    <location>
        <begin position="56"/>
        <end position="90"/>
    </location>
</feature>
<evidence type="ECO:0000259" key="4">
    <source>
        <dbReference type="PROSITE" id="PS51406"/>
    </source>
</evidence>
<dbReference type="InterPro" id="IPR050373">
    <property type="entry name" value="Fibrinogen_C-term_domain"/>
</dbReference>
<dbReference type="Gene3D" id="3.90.215.10">
    <property type="entry name" value="Gamma Fibrinogen, chain A, domain 1"/>
    <property type="match status" value="1"/>
</dbReference>
<dbReference type="OMA" id="SIRSKEM"/>
<dbReference type="PROSITE" id="PS00514">
    <property type="entry name" value="FIBRINOGEN_C_1"/>
    <property type="match status" value="1"/>
</dbReference>
<dbReference type="SUPFAM" id="SSF56496">
    <property type="entry name" value="Fibrinogen C-terminal domain-like"/>
    <property type="match status" value="1"/>
</dbReference>
<feature type="signal peptide" evidence="3">
    <location>
        <begin position="1"/>
        <end position="20"/>
    </location>
</feature>
<evidence type="ECO:0000256" key="2">
    <source>
        <dbReference type="SAM" id="Coils"/>
    </source>
</evidence>
<dbReference type="Proteomes" id="UP000504633">
    <property type="component" value="Unplaced"/>
</dbReference>
<evidence type="ECO:0000256" key="3">
    <source>
        <dbReference type="SAM" id="SignalP"/>
    </source>
</evidence>
<protein>
    <submittedName>
        <fullName evidence="6">Fibrinogen-like protein 1</fullName>
    </submittedName>
</protein>
<evidence type="ECO:0000313" key="5">
    <source>
        <dbReference type="Proteomes" id="UP000504633"/>
    </source>
</evidence>
<name>A0A6J1ME12_DROHY</name>
<organism evidence="5 6">
    <name type="scientific">Drosophila hydei</name>
    <name type="common">Fruit fly</name>
    <dbReference type="NCBI Taxonomy" id="7224"/>
    <lineage>
        <taxon>Eukaryota</taxon>
        <taxon>Metazoa</taxon>
        <taxon>Ecdysozoa</taxon>
        <taxon>Arthropoda</taxon>
        <taxon>Hexapoda</taxon>
        <taxon>Insecta</taxon>
        <taxon>Pterygota</taxon>
        <taxon>Neoptera</taxon>
        <taxon>Endopterygota</taxon>
        <taxon>Diptera</taxon>
        <taxon>Brachycera</taxon>
        <taxon>Muscomorpha</taxon>
        <taxon>Ephydroidea</taxon>
        <taxon>Drosophilidae</taxon>
        <taxon>Drosophila</taxon>
    </lineage>
</organism>
<accession>A0A6J1ME12</accession>